<proteinExistence type="predicted"/>
<feature type="compositionally biased region" description="Pro residues" evidence="1">
    <location>
        <begin position="247"/>
        <end position="257"/>
    </location>
</feature>
<feature type="compositionally biased region" description="Gly residues" evidence="1">
    <location>
        <begin position="209"/>
        <end position="223"/>
    </location>
</feature>
<sequence length="257" mass="25691">MTAPLTPPHQPSPHDPWQKPPEGGGPGGSHLGTPSRSPEEGELRTELRRAALVAVAVTVAGLALGLLWLWLAPRVPLVSDDTAVFLSDSEGEEAIGADGTFALLALAFGAVSAGLVFWFHRKGGIALVVALAVGGVLGSLVAWQLGTRLGPTDDVVAHAREVGKGVIFDAPLELHAKGALLAWSLAAMAVHLGLTAAFGPRDPEPEWGVYGGASGGVPSGPGPSGSAPSGSAPSGPAPAQSSSPSPEEGPPQPGPSA</sequence>
<keyword evidence="2" id="KW-0472">Membrane</keyword>
<evidence type="ECO:0000313" key="3">
    <source>
        <dbReference type="EMBL" id="WLQ59532.1"/>
    </source>
</evidence>
<feature type="transmembrane region" description="Helical" evidence="2">
    <location>
        <begin position="50"/>
        <end position="71"/>
    </location>
</feature>
<dbReference type="EMBL" id="CP120988">
    <property type="protein sequence ID" value="WLQ59532.1"/>
    <property type="molecule type" value="Genomic_DNA"/>
</dbReference>
<feature type="compositionally biased region" description="Low complexity" evidence="1">
    <location>
        <begin position="224"/>
        <end position="246"/>
    </location>
</feature>
<gene>
    <name evidence="3" type="ORF">P8A19_30725</name>
</gene>
<feature type="compositionally biased region" description="Pro residues" evidence="1">
    <location>
        <begin position="1"/>
        <end position="14"/>
    </location>
</feature>
<protein>
    <submittedName>
        <fullName evidence="3">ABC transporter permease</fullName>
    </submittedName>
</protein>
<feature type="transmembrane region" description="Helical" evidence="2">
    <location>
        <begin position="99"/>
        <end position="118"/>
    </location>
</feature>
<feature type="transmembrane region" description="Helical" evidence="2">
    <location>
        <begin position="180"/>
        <end position="198"/>
    </location>
</feature>
<evidence type="ECO:0000256" key="2">
    <source>
        <dbReference type="SAM" id="Phobius"/>
    </source>
</evidence>
<name>A0ABY9IZY6_9ACTN</name>
<keyword evidence="2" id="KW-0812">Transmembrane</keyword>
<feature type="region of interest" description="Disordered" evidence="1">
    <location>
        <begin position="1"/>
        <end position="43"/>
    </location>
</feature>
<dbReference type="Proteomes" id="UP001235744">
    <property type="component" value="Chromosome"/>
</dbReference>
<evidence type="ECO:0000313" key="4">
    <source>
        <dbReference type="Proteomes" id="UP001235744"/>
    </source>
</evidence>
<keyword evidence="2" id="KW-1133">Transmembrane helix</keyword>
<dbReference type="RefSeq" id="WP_306069795.1">
    <property type="nucleotide sequence ID" value="NZ_CP120988.1"/>
</dbReference>
<organism evidence="3 4">
    <name type="scientific">Streptomyces poriferorum</name>
    <dbReference type="NCBI Taxonomy" id="2798799"/>
    <lineage>
        <taxon>Bacteria</taxon>
        <taxon>Bacillati</taxon>
        <taxon>Actinomycetota</taxon>
        <taxon>Actinomycetes</taxon>
        <taxon>Kitasatosporales</taxon>
        <taxon>Streptomycetaceae</taxon>
        <taxon>Streptomyces</taxon>
    </lineage>
</organism>
<feature type="transmembrane region" description="Helical" evidence="2">
    <location>
        <begin position="125"/>
        <end position="145"/>
    </location>
</feature>
<accession>A0ABY9IZY6</accession>
<keyword evidence="4" id="KW-1185">Reference proteome</keyword>
<feature type="region of interest" description="Disordered" evidence="1">
    <location>
        <begin position="205"/>
        <end position="257"/>
    </location>
</feature>
<reference evidence="3 4" key="1">
    <citation type="submission" date="2023-03" db="EMBL/GenBank/DDBJ databases">
        <title>Isolation and description of six Streptomyces strains from soil environments, able to metabolize different microbial glucans.</title>
        <authorList>
            <person name="Widen T."/>
            <person name="Larsbrink J."/>
        </authorList>
    </citation>
    <scope>NUCLEOTIDE SEQUENCE [LARGE SCALE GENOMIC DNA]</scope>
    <source>
        <strain evidence="3 4">Alt2</strain>
    </source>
</reference>
<evidence type="ECO:0000256" key="1">
    <source>
        <dbReference type="SAM" id="MobiDB-lite"/>
    </source>
</evidence>